<name>S4P7G4_9NEOP</name>
<accession>S4P7G4</accession>
<dbReference type="EMBL" id="GAIX01004629">
    <property type="protein sequence ID" value="JAA87931.1"/>
    <property type="molecule type" value="Transcribed_RNA"/>
</dbReference>
<organism evidence="1">
    <name type="scientific">Pararge aegeria</name>
    <name type="common">speckled wood butterfly</name>
    <dbReference type="NCBI Taxonomy" id="116150"/>
    <lineage>
        <taxon>Eukaryota</taxon>
        <taxon>Metazoa</taxon>
        <taxon>Ecdysozoa</taxon>
        <taxon>Arthropoda</taxon>
        <taxon>Hexapoda</taxon>
        <taxon>Insecta</taxon>
        <taxon>Pterygota</taxon>
        <taxon>Neoptera</taxon>
        <taxon>Endopterygota</taxon>
        <taxon>Lepidoptera</taxon>
        <taxon>Glossata</taxon>
        <taxon>Ditrysia</taxon>
        <taxon>Papilionoidea</taxon>
        <taxon>Nymphalidae</taxon>
        <taxon>Satyrinae</taxon>
        <taxon>Satyrini</taxon>
        <taxon>Parargina</taxon>
        <taxon>Pararge</taxon>
    </lineage>
</organism>
<protein>
    <submittedName>
        <fullName evidence="1">Transketolase</fullName>
    </submittedName>
</protein>
<reference evidence="1" key="1">
    <citation type="journal article" date="2013" name="BMC Genomics">
        <title>Unscrambling butterfly oogenesis.</title>
        <authorList>
            <person name="Carter J.M."/>
            <person name="Baker S.C."/>
            <person name="Pink R."/>
            <person name="Carter D.R."/>
            <person name="Collins A."/>
            <person name="Tomlin J."/>
            <person name="Gibbs M."/>
            <person name="Breuker C.J."/>
        </authorList>
    </citation>
    <scope>NUCLEOTIDE SEQUENCE</scope>
    <source>
        <tissue evidence="1">Ovary</tissue>
    </source>
</reference>
<evidence type="ECO:0000313" key="1">
    <source>
        <dbReference type="EMBL" id="JAA87931.1"/>
    </source>
</evidence>
<sequence>AAGSSWWRTTTKPAGWARRCCRRWRWSATWWCGTCACGRCRAPEPPTSCCTSTASPRRTSPAPPGCCCRPRPRLPARLPHPPSKVIPFITSLHITRFASSYLVVFEHLKIDLIYYFVTLKFVCNSLATFIK</sequence>
<dbReference type="AlphaFoldDB" id="S4P7G4"/>
<reference evidence="1" key="2">
    <citation type="submission" date="2013-05" db="EMBL/GenBank/DDBJ databases">
        <authorList>
            <person name="Carter J.-M."/>
            <person name="Baker S.C."/>
            <person name="Pink R."/>
            <person name="Carter D.R.F."/>
            <person name="Collins A."/>
            <person name="Tomlin J."/>
            <person name="Gibbs M."/>
            <person name="Breuker C.J."/>
        </authorList>
    </citation>
    <scope>NUCLEOTIDE SEQUENCE</scope>
    <source>
        <tissue evidence="1">Ovary</tissue>
    </source>
</reference>
<proteinExistence type="predicted"/>
<feature type="non-terminal residue" evidence="1">
    <location>
        <position position="1"/>
    </location>
</feature>